<evidence type="ECO:0000256" key="2">
    <source>
        <dbReference type="SAM" id="Phobius"/>
    </source>
</evidence>
<evidence type="ECO:0000313" key="4">
    <source>
        <dbReference type="EMBL" id="KAF2111549.1"/>
    </source>
</evidence>
<dbReference type="InterPro" id="IPR046529">
    <property type="entry name" value="DUF6594"/>
</dbReference>
<feature type="region of interest" description="Disordered" evidence="1">
    <location>
        <begin position="61"/>
        <end position="95"/>
    </location>
</feature>
<feature type="domain" description="DUF6594" evidence="3">
    <location>
        <begin position="115"/>
        <end position="316"/>
    </location>
</feature>
<name>A0A6A5YWE5_9PLEO</name>
<feature type="compositionally biased region" description="Polar residues" evidence="1">
    <location>
        <begin position="66"/>
        <end position="76"/>
    </location>
</feature>
<evidence type="ECO:0000313" key="5">
    <source>
        <dbReference type="Proteomes" id="UP000799770"/>
    </source>
</evidence>
<evidence type="ECO:0000256" key="1">
    <source>
        <dbReference type="SAM" id="MobiDB-lite"/>
    </source>
</evidence>
<sequence>MNPSLLSNSRGSGSLRRSHSNPSLHADDHDSRPSTNQPASAHGWVVEHHVHNLIRAVSRDAPRSWLSRSSGNGSNSFDEKDDPEQGPTKQTNGRIPQILEISFAEMQRMRLRKLQCKLIEHAAAMSISDEAAEPDHWEKDLQDYIQALKDYEYMSTAISAQSQDPFIASSEDSVVKWILQRILYKKEESWPADDVAIVPKSVWKDICFEPSGPSVPGRSMPSVSFGVMHAPPIGGTRRSNARKSKLRSLRGRLATAALAAVFLVVPMWLMVLKHTKWTALISSTVFVLVFGWLMAVSLEKPMEVLSATAAYAAVLVVFVGAISFGV</sequence>
<dbReference type="Pfam" id="PF20237">
    <property type="entry name" value="DUF6594"/>
    <property type="match status" value="1"/>
</dbReference>
<feature type="transmembrane region" description="Helical" evidence="2">
    <location>
        <begin position="277"/>
        <end position="297"/>
    </location>
</feature>
<keyword evidence="2" id="KW-0812">Transmembrane</keyword>
<dbReference type="AlphaFoldDB" id="A0A6A5YWE5"/>
<dbReference type="OrthoDB" id="3546297at2759"/>
<keyword evidence="2" id="KW-0472">Membrane</keyword>
<feature type="compositionally biased region" description="Low complexity" evidence="1">
    <location>
        <begin position="1"/>
        <end position="15"/>
    </location>
</feature>
<gene>
    <name evidence="4" type="ORF">BDV96DRAFT_582376</name>
</gene>
<protein>
    <recommendedName>
        <fullName evidence="3">DUF6594 domain-containing protein</fullName>
    </recommendedName>
</protein>
<feature type="transmembrane region" description="Helical" evidence="2">
    <location>
        <begin position="304"/>
        <end position="324"/>
    </location>
</feature>
<evidence type="ECO:0000259" key="3">
    <source>
        <dbReference type="Pfam" id="PF20237"/>
    </source>
</evidence>
<dbReference type="Proteomes" id="UP000799770">
    <property type="component" value="Unassembled WGS sequence"/>
</dbReference>
<feature type="region of interest" description="Disordered" evidence="1">
    <location>
        <begin position="1"/>
        <end position="40"/>
    </location>
</feature>
<proteinExistence type="predicted"/>
<dbReference type="EMBL" id="ML977334">
    <property type="protein sequence ID" value="KAF2111549.1"/>
    <property type="molecule type" value="Genomic_DNA"/>
</dbReference>
<reference evidence="4" key="1">
    <citation type="journal article" date="2020" name="Stud. Mycol.">
        <title>101 Dothideomycetes genomes: a test case for predicting lifestyles and emergence of pathogens.</title>
        <authorList>
            <person name="Haridas S."/>
            <person name="Albert R."/>
            <person name="Binder M."/>
            <person name="Bloem J."/>
            <person name="Labutti K."/>
            <person name="Salamov A."/>
            <person name="Andreopoulos B."/>
            <person name="Baker S."/>
            <person name="Barry K."/>
            <person name="Bills G."/>
            <person name="Bluhm B."/>
            <person name="Cannon C."/>
            <person name="Castanera R."/>
            <person name="Culley D."/>
            <person name="Daum C."/>
            <person name="Ezra D."/>
            <person name="Gonzalez J."/>
            <person name="Henrissat B."/>
            <person name="Kuo A."/>
            <person name="Liang C."/>
            <person name="Lipzen A."/>
            <person name="Lutzoni F."/>
            <person name="Magnuson J."/>
            <person name="Mondo S."/>
            <person name="Nolan M."/>
            <person name="Ohm R."/>
            <person name="Pangilinan J."/>
            <person name="Park H.-J."/>
            <person name="Ramirez L."/>
            <person name="Alfaro M."/>
            <person name="Sun H."/>
            <person name="Tritt A."/>
            <person name="Yoshinaga Y."/>
            <person name="Zwiers L.-H."/>
            <person name="Turgeon B."/>
            <person name="Goodwin S."/>
            <person name="Spatafora J."/>
            <person name="Crous P."/>
            <person name="Grigoriev I."/>
        </authorList>
    </citation>
    <scope>NUCLEOTIDE SEQUENCE</scope>
    <source>
        <strain evidence="4">CBS 627.86</strain>
    </source>
</reference>
<accession>A0A6A5YWE5</accession>
<keyword evidence="5" id="KW-1185">Reference proteome</keyword>
<feature type="transmembrane region" description="Helical" evidence="2">
    <location>
        <begin position="253"/>
        <end position="271"/>
    </location>
</feature>
<keyword evidence="2" id="KW-1133">Transmembrane helix</keyword>
<organism evidence="4 5">
    <name type="scientific">Lophiotrema nucula</name>
    <dbReference type="NCBI Taxonomy" id="690887"/>
    <lineage>
        <taxon>Eukaryota</taxon>
        <taxon>Fungi</taxon>
        <taxon>Dikarya</taxon>
        <taxon>Ascomycota</taxon>
        <taxon>Pezizomycotina</taxon>
        <taxon>Dothideomycetes</taxon>
        <taxon>Pleosporomycetidae</taxon>
        <taxon>Pleosporales</taxon>
        <taxon>Lophiotremataceae</taxon>
        <taxon>Lophiotrema</taxon>
    </lineage>
</organism>